<keyword evidence="5" id="KW-0548">Nucleotidyltransferase</keyword>
<reference evidence="6" key="1">
    <citation type="journal article" date="2019" name="Int. J. Syst. Evol. Microbiol.">
        <title>The Global Catalogue of Microorganisms (GCM) 10K type strain sequencing project: providing services to taxonomists for standard genome sequencing and annotation.</title>
        <authorList>
            <consortium name="The Broad Institute Genomics Platform"/>
            <consortium name="The Broad Institute Genome Sequencing Center for Infectious Disease"/>
            <person name="Wu L."/>
            <person name="Ma J."/>
        </authorList>
    </citation>
    <scope>NUCLEOTIDE SEQUENCE [LARGE SCALE GENOMIC DNA]</scope>
    <source>
        <strain evidence="6">KCTC 3950</strain>
    </source>
</reference>
<feature type="domain" description="Glucose-1-phosphate adenylyltransferase/Bifunctional protein GlmU-like C-terminal hexapeptide" evidence="4">
    <location>
        <begin position="289"/>
        <end position="363"/>
    </location>
</feature>
<dbReference type="Gene3D" id="2.160.10.10">
    <property type="entry name" value="Hexapeptide repeat proteins"/>
    <property type="match status" value="1"/>
</dbReference>
<protein>
    <submittedName>
        <fullName evidence="5">Glucose-1-phosphate adenylyltransferase subunit GlgD</fullName>
        <ecNumber evidence="5">2.7.7.27</ecNumber>
    </submittedName>
</protein>
<sequence length="373" mass="40947">MQDILGIVNLTHTKEEALAELTWNRCVGTLPFAANYKLIDFALSNLVNSGITKAAVLSNANSRALINHVSSGKAWGMERRRGGLTVLPTFLDFGYLTGDVHKFYAHLDYLESCPESYVLLTSSHMISSANYLQLFEMHQQRNADVTVLYKPIDPAQEEMPAGCDVLQLDSKGYVTGAAPSHTAWNHGIQNVYMGTAVMSKDFLVQQVRKTYAEGKFTTLMDAVLHADGACEVFAHPYYGYTANISCTSSYLKASLDLLRPQVWEQLLGGDQTVFTPAIESSPTQYALHSIVRNSLIAGDCIIEGNVENCVIFHESRIARGARLKNCVVLHGSRVDADADYENVIIGPNGVITPEEDYIGVDKELPAYSSGLLI</sequence>
<dbReference type="RefSeq" id="WP_377600832.1">
    <property type="nucleotide sequence ID" value="NZ_JBHUME010000005.1"/>
</dbReference>
<dbReference type="Pfam" id="PF00483">
    <property type="entry name" value="NTP_transferase"/>
    <property type="match status" value="1"/>
</dbReference>
<dbReference type="SUPFAM" id="SSF53448">
    <property type="entry name" value="Nucleotide-diphospho-sugar transferases"/>
    <property type="match status" value="1"/>
</dbReference>
<dbReference type="Proteomes" id="UP001597541">
    <property type="component" value="Unassembled WGS sequence"/>
</dbReference>
<dbReference type="InterPro" id="IPR011831">
    <property type="entry name" value="ADP-Glc_PPase"/>
</dbReference>
<dbReference type="InterPro" id="IPR005835">
    <property type="entry name" value="NTP_transferase_dom"/>
</dbReference>
<gene>
    <name evidence="5" type="primary">glgD</name>
    <name evidence="5" type="ORF">ACFSUF_05235</name>
</gene>
<dbReference type="Gene3D" id="3.90.550.10">
    <property type="entry name" value="Spore Coat Polysaccharide Biosynthesis Protein SpsA, Chain A"/>
    <property type="match status" value="1"/>
</dbReference>
<dbReference type="GO" id="GO:0008878">
    <property type="term" value="F:glucose-1-phosphate adenylyltransferase activity"/>
    <property type="evidence" value="ECO:0007669"/>
    <property type="project" value="UniProtKB-EC"/>
</dbReference>
<evidence type="ECO:0000313" key="5">
    <source>
        <dbReference type="EMBL" id="MFD2611824.1"/>
    </source>
</evidence>
<dbReference type="PANTHER" id="PTHR43523:SF6">
    <property type="entry name" value="GLYCOGEN BIOSYNTHESIS PROTEIN GLGD"/>
    <property type="match status" value="1"/>
</dbReference>
<comment type="similarity">
    <text evidence="1">Belongs to the bacterial/plant glucose-1-phosphate adenylyltransferase family.</text>
</comment>
<dbReference type="InterPro" id="IPR029044">
    <property type="entry name" value="Nucleotide-diphossugar_trans"/>
</dbReference>
<evidence type="ECO:0000259" key="4">
    <source>
        <dbReference type="Pfam" id="PF24894"/>
    </source>
</evidence>
<accession>A0ABW5PBE3</accession>
<evidence type="ECO:0000256" key="1">
    <source>
        <dbReference type="ARBA" id="ARBA00010443"/>
    </source>
</evidence>
<dbReference type="PANTHER" id="PTHR43523">
    <property type="entry name" value="GLUCOSE-1-PHOSPHATE ADENYLYLTRANSFERASE-RELATED"/>
    <property type="match status" value="1"/>
</dbReference>
<evidence type="ECO:0000256" key="2">
    <source>
        <dbReference type="ARBA" id="ARBA00023056"/>
    </source>
</evidence>
<evidence type="ECO:0000259" key="3">
    <source>
        <dbReference type="Pfam" id="PF00483"/>
    </source>
</evidence>
<dbReference type="NCBIfam" id="TIGR02092">
    <property type="entry name" value="glgD"/>
    <property type="match status" value="1"/>
</dbReference>
<keyword evidence="6" id="KW-1185">Reference proteome</keyword>
<keyword evidence="5" id="KW-0808">Transferase</keyword>
<organism evidence="5 6">
    <name type="scientific">Paenibacillus gansuensis</name>
    <dbReference type="NCBI Taxonomy" id="306542"/>
    <lineage>
        <taxon>Bacteria</taxon>
        <taxon>Bacillati</taxon>
        <taxon>Bacillota</taxon>
        <taxon>Bacilli</taxon>
        <taxon>Bacillales</taxon>
        <taxon>Paenibacillaceae</taxon>
        <taxon>Paenibacillus</taxon>
    </lineage>
</organism>
<keyword evidence="2" id="KW-0320">Glycogen biosynthesis</keyword>
<dbReference type="EC" id="2.7.7.27" evidence="5"/>
<proteinExistence type="inferred from homology"/>
<name>A0ABW5PBE3_9BACL</name>
<evidence type="ECO:0000313" key="6">
    <source>
        <dbReference type="Proteomes" id="UP001597541"/>
    </source>
</evidence>
<dbReference type="InterPro" id="IPR011832">
    <property type="entry name" value="GlgDAde_trans"/>
</dbReference>
<dbReference type="InterPro" id="IPR056818">
    <property type="entry name" value="GlmU/GlgC-like_hexapep"/>
</dbReference>
<dbReference type="EMBL" id="JBHUME010000005">
    <property type="protein sequence ID" value="MFD2611824.1"/>
    <property type="molecule type" value="Genomic_DNA"/>
</dbReference>
<dbReference type="Pfam" id="PF24894">
    <property type="entry name" value="Hexapep_GlmU"/>
    <property type="match status" value="1"/>
</dbReference>
<comment type="caution">
    <text evidence="5">The sequence shown here is derived from an EMBL/GenBank/DDBJ whole genome shotgun (WGS) entry which is preliminary data.</text>
</comment>
<feature type="domain" description="Nucleotidyl transferase" evidence="3">
    <location>
        <begin position="19"/>
        <end position="154"/>
    </location>
</feature>
<dbReference type="InterPro" id="IPR011004">
    <property type="entry name" value="Trimer_LpxA-like_sf"/>
</dbReference>
<dbReference type="SUPFAM" id="SSF51161">
    <property type="entry name" value="Trimeric LpxA-like enzymes"/>
    <property type="match status" value="1"/>
</dbReference>